<keyword evidence="3 10" id="KW-0716">Sensory transduction</keyword>
<accession>A0A3Q9ELS3</accession>
<evidence type="ECO:0000256" key="10">
    <source>
        <dbReference type="RuleBase" id="RU351113"/>
    </source>
</evidence>
<dbReference type="GO" id="GO:0005886">
    <property type="term" value="C:plasma membrane"/>
    <property type="evidence" value="ECO:0007669"/>
    <property type="project" value="UniProtKB-SubCell"/>
</dbReference>
<dbReference type="GO" id="GO:0007165">
    <property type="term" value="P:signal transduction"/>
    <property type="evidence" value="ECO:0007669"/>
    <property type="project" value="UniProtKB-KW"/>
</dbReference>
<dbReference type="OrthoDB" id="6604226at2759"/>
<keyword evidence="7 10" id="KW-0472">Membrane</keyword>
<keyword evidence="6 10" id="KW-1133">Transmembrane helix</keyword>
<comment type="similarity">
    <text evidence="10">Belongs to the insect chemoreceptor superfamily. Heteromeric odorant receptor channel (TC 1.A.69) family.</text>
</comment>
<evidence type="ECO:0000256" key="1">
    <source>
        <dbReference type="ARBA" id="ARBA00004651"/>
    </source>
</evidence>
<feature type="transmembrane region" description="Helical" evidence="10">
    <location>
        <begin position="197"/>
        <end position="230"/>
    </location>
</feature>
<keyword evidence="8 10" id="KW-0675">Receptor</keyword>
<organism evidence="11">
    <name type="scientific">Aphidius gifuensis</name>
    <name type="common">Parasitoid wasp</name>
    <dbReference type="NCBI Taxonomy" id="684658"/>
    <lineage>
        <taxon>Eukaryota</taxon>
        <taxon>Metazoa</taxon>
        <taxon>Ecdysozoa</taxon>
        <taxon>Arthropoda</taxon>
        <taxon>Hexapoda</taxon>
        <taxon>Insecta</taxon>
        <taxon>Pterygota</taxon>
        <taxon>Neoptera</taxon>
        <taxon>Endopterygota</taxon>
        <taxon>Hymenoptera</taxon>
        <taxon>Apocrita</taxon>
        <taxon>Ichneumonoidea</taxon>
        <taxon>Braconidae</taxon>
        <taxon>Aphidiinae</taxon>
        <taxon>Aphidius</taxon>
    </lineage>
</organism>
<dbReference type="GO" id="GO:0004984">
    <property type="term" value="F:olfactory receptor activity"/>
    <property type="evidence" value="ECO:0007669"/>
    <property type="project" value="InterPro"/>
</dbReference>
<dbReference type="Pfam" id="PF02949">
    <property type="entry name" value="7tm_6"/>
    <property type="match status" value="1"/>
</dbReference>
<evidence type="ECO:0000256" key="3">
    <source>
        <dbReference type="ARBA" id="ARBA00022606"/>
    </source>
</evidence>
<evidence type="ECO:0000256" key="7">
    <source>
        <dbReference type="ARBA" id="ARBA00023136"/>
    </source>
</evidence>
<evidence type="ECO:0000256" key="8">
    <source>
        <dbReference type="ARBA" id="ARBA00023170"/>
    </source>
</evidence>
<protein>
    <recommendedName>
        <fullName evidence="10">Odorant receptor</fullName>
    </recommendedName>
</protein>
<comment type="subcellular location">
    <subcellularLocation>
        <location evidence="1 10">Cell membrane</location>
        <topology evidence="1 10">Multi-pass membrane protein</topology>
    </subcellularLocation>
</comment>
<dbReference type="PANTHER" id="PTHR21137">
    <property type="entry name" value="ODORANT RECEPTOR"/>
    <property type="match status" value="1"/>
</dbReference>
<name>A0A3Q9ELS3_APHGI</name>
<feature type="transmembrane region" description="Helical" evidence="10">
    <location>
        <begin position="139"/>
        <end position="157"/>
    </location>
</feature>
<dbReference type="GO" id="GO:0005549">
    <property type="term" value="F:odorant binding"/>
    <property type="evidence" value="ECO:0007669"/>
    <property type="project" value="InterPro"/>
</dbReference>
<evidence type="ECO:0000256" key="9">
    <source>
        <dbReference type="ARBA" id="ARBA00023224"/>
    </source>
</evidence>
<dbReference type="EMBL" id="MK049001">
    <property type="protein sequence ID" value="AZQ24942.1"/>
    <property type="molecule type" value="mRNA"/>
</dbReference>
<keyword evidence="4 10" id="KW-0812">Transmembrane</keyword>
<reference evidence="11" key="1">
    <citation type="journal article" date="2018" name="Front. Physiol.">
        <title>Differential Expression Analysis of Olfactory Genes Based on a Combination of Sequencing Platforms and Behavioral Investigations in Aphidius gifuensis.</title>
        <authorList>
            <person name="Fan J."/>
            <person name="Zhang Q."/>
            <person name="Xu Q."/>
            <person name="Xue W."/>
            <person name="Han Z."/>
            <person name="Sun J."/>
            <person name="Chen J."/>
        </authorList>
    </citation>
    <scope>NUCLEOTIDE SEQUENCE</scope>
</reference>
<evidence type="ECO:0000256" key="2">
    <source>
        <dbReference type="ARBA" id="ARBA00022475"/>
    </source>
</evidence>
<dbReference type="InterPro" id="IPR004117">
    <property type="entry name" value="7tm6_olfct_rcpt"/>
</dbReference>
<keyword evidence="9 10" id="KW-0807">Transducer</keyword>
<comment type="caution">
    <text evidence="10">Lacks conserved residue(s) required for the propagation of feature annotation.</text>
</comment>
<dbReference type="PANTHER" id="PTHR21137:SF35">
    <property type="entry name" value="ODORANT RECEPTOR 19A-RELATED"/>
    <property type="match status" value="1"/>
</dbReference>
<feature type="transmembrane region" description="Helical" evidence="10">
    <location>
        <begin position="50"/>
        <end position="69"/>
    </location>
</feature>
<evidence type="ECO:0000256" key="6">
    <source>
        <dbReference type="ARBA" id="ARBA00022989"/>
    </source>
</evidence>
<keyword evidence="5 10" id="KW-0552">Olfaction</keyword>
<evidence type="ECO:0000313" key="11">
    <source>
        <dbReference type="EMBL" id="AZQ24942.1"/>
    </source>
</evidence>
<proteinExistence type="evidence at transcript level"/>
<keyword evidence="2" id="KW-1003">Cell membrane</keyword>
<evidence type="ECO:0000256" key="5">
    <source>
        <dbReference type="ARBA" id="ARBA00022725"/>
    </source>
</evidence>
<evidence type="ECO:0000256" key="4">
    <source>
        <dbReference type="ARBA" id="ARBA00022692"/>
    </source>
</evidence>
<sequence length="408" mass="46920">MYEAKGNKEIKQATVKWNEDTIYALGLYKRVTTLVGIWPTNNRILTGIQIGVYITFHLSSVFIFFQKFLEYGNCGTTMEIVDTLSVCMASVQICIKSFIAWFKNHEFRHVVDSAVMDWSCVEEEQSHSVMLVYARKGRVLLMCQMAVGFSTAFPLMLDRFPKIVEVIDEVKNESIFVRNIPLLPRCWISLTMSEYSYLAYWTLVVIFIWTLSIATVCCNVFVYGFGLYVYTQFEILSTSVNIINGNENISEQRRLIKMFAKRHNHLLNIANDLENGSTFIILSEVTVIIFVGCIAGVMLLIGLRDHDSQTIIAMVIRLTLVMMQLFIYNFMGECLSNQTEKLQTAIYNCPWYELSSRTAKDMKLIMIRSNNPFRLTAGKLSDMNLISFKSVVKSMFSFFSVLRLMLQN</sequence>
<feature type="transmembrane region" description="Helical" evidence="10">
    <location>
        <begin position="81"/>
        <end position="102"/>
    </location>
</feature>
<feature type="transmembrane region" description="Helical" evidence="10">
    <location>
        <begin position="279"/>
        <end position="303"/>
    </location>
</feature>
<dbReference type="AlphaFoldDB" id="A0A3Q9ELS3"/>
<feature type="transmembrane region" description="Helical" evidence="10">
    <location>
        <begin position="310"/>
        <end position="331"/>
    </location>
</feature>